<evidence type="ECO:0000256" key="9">
    <source>
        <dbReference type="ARBA" id="ARBA00029962"/>
    </source>
</evidence>
<evidence type="ECO:0000259" key="13">
    <source>
        <dbReference type="Pfam" id="PF02223"/>
    </source>
</evidence>
<evidence type="ECO:0000256" key="12">
    <source>
        <dbReference type="HAMAP-Rule" id="MF_00165"/>
    </source>
</evidence>
<dbReference type="STRING" id="1827387.A4S15_06180"/>
<dbReference type="InterPro" id="IPR018095">
    <property type="entry name" value="Thymidylate_kin_CS"/>
</dbReference>
<dbReference type="FunFam" id="3.40.50.300:FF:000225">
    <property type="entry name" value="Thymidylate kinase"/>
    <property type="match status" value="1"/>
</dbReference>
<evidence type="ECO:0000256" key="2">
    <source>
        <dbReference type="ARBA" id="ARBA00012980"/>
    </source>
</evidence>
<accession>A0A1W9HZP8</accession>
<evidence type="ECO:0000256" key="5">
    <source>
        <dbReference type="ARBA" id="ARBA00022727"/>
    </source>
</evidence>
<dbReference type="InterPro" id="IPR018094">
    <property type="entry name" value="Thymidylate_kinase"/>
</dbReference>
<evidence type="ECO:0000256" key="11">
    <source>
        <dbReference type="ARBA" id="ARBA00057735"/>
    </source>
</evidence>
<dbReference type="GO" id="GO:0005829">
    <property type="term" value="C:cytosol"/>
    <property type="evidence" value="ECO:0007669"/>
    <property type="project" value="TreeGrafter"/>
</dbReference>
<evidence type="ECO:0000256" key="7">
    <source>
        <dbReference type="ARBA" id="ARBA00022777"/>
    </source>
</evidence>
<evidence type="ECO:0000256" key="3">
    <source>
        <dbReference type="ARBA" id="ARBA00017144"/>
    </source>
</evidence>
<dbReference type="GO" id="GO:0004798">
    <property type="term" value="F:dTMP kinase activity"/>
    <property type="evidence" value="ECO:0007669"/>
    <property type="project" value="UniProtKB-UniRule"/>
</dbReference>
<dbReference type="GO" id="GO:0006227">
    <property type="term" value="P:dUDP biosynthetic process"/>
    <property type="evidence" value="ECO:0007669"/>
    <property type="project" value="TreeGrafter"/>
</dbReference>
<dbReference type="SUPFAM" id="SSF52540">
    <property type="entry name" value="P-loop containing nucleoside triphosphate hydrolases"/>
    <property type="match status" value="1"/>
</dbReference>
<dbReference type="NCBIfam" id="TIGR00041">
    <property type="entry name" value="DTMP_kinase"/>
    <property type="match status" value="1"/>
</dbReference>
<evidence type="ECO:0000256" key="8">
    <source>
        <dbReference type="ARBA" id="ARBA00022840"/>
    </source>
</evidence>
<dbReference type="Gene3D" id="3.40.50.300">
    <property type="entry name" value="P-loop containing nucleotide triphosphate hydrolases"/>
    <property type="match status" value="1"/>
</dbReference>
<comment type="caution">
    <text evidence="14">The sequence shown here is derived from an EMBL/GenBank/DDBJ whole genome shotgun (WGS) entry which is preliminary data.</text>
</comment>
<keyword evidence="5 12" id="KW-0545">Nucleotide biosynthesis</keyword>
<evidence type="ECO:0000313" key="15">
    <source>
        <dbReference type="Proteomes" id="UP000192872"/>
    </source>
</evidence>
<gene>
    <name evidence="12" type="primary">tmk</name>
    <name evidence="14" type="ORF">A4S15_06180</name>
</gene>
<keyword evidence="6 12" id="KW-0547">Nucleotide-binding</keyword>
<dbReference type="HAMAP" id="MF_00165">
    <property type="entry name" value="Thymidylate_kinase"/>
    <property type="match status" value="1"/>
</dbReference>
<sequence>MRGRPGVFLTLEGGEGAGKSTLARGLAERARADGVDVVVTREPGGTAGAEAVRHVVLSGAAKRFGAFGEALLFAAARADHVRAVIRPALARGALVICDRFSDSTRAYQGIAGGLDHDILHALERVAIGSTGPDLTLILDIDPHDAVARRHQRAGTGDRFEDEGSAFHVKLREAFRQIARDNPQRCRLLDAAQSKDKLGAEAWGLVEGVLAARTMAVHA</sequence>
<dbReference type="PROSITE" id="PS01331">
    <property type="entry name" value="THYMIDYLATE_KINASE"/>
    <property type="match status" value="1"/>
</dbReference>
<dbReference type="EMBL" id="LWDL01000011">
    <property type="protein sequence ID" value="OQW52976.1"/>
    <property type="molecule type" value="Genomic_DNA"/>
</dbReference>
<dbReference type="AlphaFoldDB" id="A0A1W9HZP8"/>
<evidence type="ECO:0000256" key="10">
    <source>
        <dbReference type="ARBA" id="ARBA00048743"/>
    </source>
</evidence>
<dbReference type="PANTHER" id="PTHR10344">
    <property type="entry name" value="THYMIDYLATE KINASE"/>
    <property type="match status" value="1"/>
</dbReference>
<organism evidence="14 15">
    <name type="scientific">Candidatus Raskinella chloraquaticus</name>
    <dbReference type="NCBI Taxonomy" id="1951219"/>
    <lineage>
        <taxon>Bacteria</taxon>
        <taxon>Pseudomonadati</taxon>
        <taxon>Pseudomonadota</taxon>
        <taxon>Alphaproteobacteria</taxon>
        <taxon>Hyphomicrobiales</taxon>
        <taxon>Phreatobacteraceae</taxon>
        <taxon>Candidatus Raskinella</taxon>
    </lineage>
</organism>
<dbReference type="PANTHER" id="PTHR10344:SF4">
    <property type="entry name" value="UMP-CMP KINASE 2, MITOCHONDRIAL"/>
    <property type="match status" value="1"/>
</dbReference>
<dbReference type="GO" id="GO:0006233">
    <property type="term" value="P:dTDP biosynthetic process"/>
    <property type="evidence" value="ECO:0007669"/>
    <property type="project" value="InterPro"/>
</dbReference>
<evidence type="ECO:0000256" key="6">
    <source>
        <dbReference type="ARBA" id="ARBA00022741"/>
    </source>
</evidence>
<feature type="binding site" evidence="12">
    <location>
        <begin position="13"/>
        <end position="20"/>
    </location>
    <ligand>
        <name>ATP</name>
        <dbReference type="ChEBI" id="CHEBI:30616"/>
    </ligand>
</feature>
<feature type="domain" description="Thymidylate kinase-like" evidence="13">
    <location>
        <begin position="11"/>
        <end position="197"/>
    </location>
</feature>
<keyword evidence="4 12" id="KW-0808">Transferase</keyword>
<keyword evidence="7 12" id="KW-0418">Kinase</keyword>
<protein>
    <recommendedName>
        <fullName evidence="3 12">Thymidylate kinase</fullName>
        <ecNumber evidence="2 12">2.7.4.9</ecNumber>
    </recommendedName>
    <alternativeName>
        <fullName evidence="9 12">dTMP kinase</fullName>
    </alternativeName>
</protein>
<dbReference type="Proteomes" id="UP000192872">
    <property type="component" value="Unassembled WGS sequence"/>
</dbReference>
<dbReference type="InterPro" id="IPR039430">
    <property type="entry name" value="Thymidylate_kin-like_dom"/>
</dbReference>
<dbReference type="GO" id="GO:0005524">
    <property type="term" value="F:ATP binding"/>
    <property type="evidence" value="ECO:0007669"/>
    <property type="project" value="UniProtKB-UniRule"/>
</dbReference>
<name>A0A1W9HZP8_9HYPH</name>
<dbReference type="Pfam" id="PF02223">
    <property type="entry name" value="Thymidylate_kin"/>
    <property type="match status" value="1"/>
</dbReference>
<comment type="function">
    <text evidence="11 12">Phosphorylation of dTMP to form dTDP in both de novo and salvage pathways of dTTP synthesis.</text>
</comment>
<comment type="similarity">
    <text evidence="1 12">Belongs to the thymidylate kinase family.</text>
</comment>
<evidence type="ECO:0000256" key="4">
    <source>
        <dbReference type="ARBA" id="ARBA00022679"/>
    </source>
</evidence>
<evidence type="ECO:0000313" key="14">
    <source>
        <dbReference type="EMBL" id="OQW52976.1"/>
    </source>
</evidence>
<evidence type="ECO:0000256" key="1">
    <source>
        <dbReference type="ARBA" id="ARBA00009776"/>
    </source>
</evidence>
<dbReference type="CDD" id="cd01672">
    <property type="entry name" value="TMPK"/>
    <property type="match status" value="1"/>
</dbReference>
<comment type="catalytic activity">
    <reaction evidence="10 12">
        <text>dTMP + ATP = dTDP + ADP</text>
        <dbReference type="Rhea" id="RHEA:13517"/>
        <dbReference type="ChEBI" id="CHEBI:30616"/>
        <dbReference type="ChEBI" id="CHEBI:58369"/>
        <dbReference type="ChEBI" id="CHEBI:63528"/>
        <dbReference type="ChEBI" id="CHEBI:456216"/>
        <dbReference type="EC" id="2.7.4.9"/>
    </reaction>
</comment>
<dbReference type="GO" id="GO:0006235">
    <property type="term" value="P:dTTP biosynthetic process"/>
    <property type="evidence" value="ECO:0007669"/>
    <property type="project" value="UniProtKB-UniRule"/>
</dbReference>
<dbReference type="EC" id="2.7.4.9" evidence="2 12"/>
<proteinExistence type="inferred from homology"/>
<reference evidence="14 15" key="1">
    <citation type="journal article" date="2017" name="Water Res.">
        <title>Comammox in drinking water systems.</title>
        <authorList>
            <person name="Wang Y."/>
            <person name="Ma L."/>
            <person name="Mao Y."/>
            <person name="Jiang X."/>
            <person name="Xia Y."/>
            <person name="Yu K."/>
            <person name="Li B."/>
            <person name="Zhang T."/>
        </authorList>
    </citation>
    <scope>NUCLEOTIDE SEQUENCE [LARGE SCALE GENOMIC DNA]</scope>
    <source>
        <strain evidence="14">SG_bin8</strain>
    </source>
</reference>
<keyword evidence="8 12" id="KW-0067">ATP-binding</keyword>
<dbReference type="InterPro" id="IPR027417">
    <property type="entry name" value="P-loop_NTPase"/>
</dbReference>